<evidence type="ECO:0000256" key="1">
    <source>
        <dbReference type="SAM" id="MobiDB-lite"/>
    </source>
</evidence>
<sequence length="285" mass="30809">MKTSKLIILAVSAISAAGCSSNKLPLPEGDKQALNQNGIPAELALAIAKEKSRTSYATVSNPPLNTSYPKPVIQTTGTNKFSHAKNPWSKEFSGTVPKAEKKETVYSGIATAKDQTNSPRNPFSGSRKDSSLNTSVSGAYSSPIKNVTSVSAGAVSNKPIEVAKTNSNLADKKVIKQVVSMKPIALEVANSKTWVANTGSTLNKTLNKWVLDEKCSITQKWNIVWPENIDYPIDVQLSFNGTFYDAITKLFALYAKAEKPLYLDVYPQPSCVLYVSTTANGKKDR</sequence>
<feature type="region of interest" description="Disordered" evidence="1">
    <location>
        <begin position="109"/>
        <end position="135"/>
    </location>
</feature>
<evidence type="ECO:0000313" key="3">
    <source>
        <dbReference type="EMBL" id="RTN18985.1"/>
    </source>
</evidence>
<keyword evidence="4" id="KW-1185">Reference proteome</keyword>
<dbReference type="InterPro" id="IPR018927">
    <property type="entry name" value="Pilus_synth_Q_C"/>
</dbReference>
<feature type="domain" description="Toxin co-regulated pilus biosynthesis protein Q C-terminal" evidence="2">
    <location>
        <begin position="193"/>
        <end position="275"/>
    </location>
</feature>
<dbReference type="EMBL" id="RXRX01000018">
    <property type="protein sequence ID" value="RTN18985.1"/>
    <property type="molecule type" value="Genomic_DNA"/>
</dbReference>
<dbReference type="PROSITE" id="PS51257">
    <property type="entry name" value="PROKAR_LIPOPROTEIN"/>
    <property type="match status" value="1"/>
</dbReference>
<reference evidence="3 4" key="1">
    <citation type="submission" date="2018-12" db="EMBL/GenBank/DDBJ databases">
        <title>The Batch Genome Submission of Enterobacter spp. strains.</title>
        <authorList>
            <person name="Wei L."/>
            <person name="Wu W."/>
            <person name="Lin J."/>
            <person name="Zhang X."/>
            <person name="Feng Y."/>
            <person name="Zong Z."/>
        </authorList>
    </citation>
    <scope>NUCLEOTIDE SEQUENCE [LARGE SCALE GENOMIC DNA]</scope>
    <source>
        <strain evidence="3 4">WCHEM090044</strain>
    </source>
</reference>
<dbReference type="RefSeq" id="WP_080742324.1">
    <property type="nucleotide sequence ID" value="NZ_RXRX01000018.1"/>
</dbReference>
<evidence type="ECO:0000313" key="4">
    <source>
        <dbReference type="Proteomes" id="UP000278241"/>
    </source>
</evidence>
<feature type="compositionally biased region" description="Polar residues" evidence="1">
    <location>
        <begin position="113"/>
        <end position="124"/>
    </location>
</feature>
<name>A0ABY0AME4_9ENTR</name>
<comment type="caution">
    <text evidence="3">The sequence shown here is derived from an EMBL/GenBank/DDBJ whole genome shotgun (WGS) entry which is preliminary data.</text>
</comment>
<protein>
    <recommendedName>
        <fullName evidence="2">Toxin co-regulated pilus biosynthesis protein Q C-terminal domain-containing protein</fullName>
    </recommendedName>
</protein>
<proteinExistence type="predicted"/>
<dbReference type="Pfam" id="PF10671">
    <property type="entry name" value="TcpQ"/>
    <property type="match status" value="1"/>
</dbReference>
<accession>A0ABY0AME4</accession>
<gene>
    <name evidence="3" type="ORF">EKN94_20645</name>
</gene>
<dbReference type="Proteomes" id="UP000278241">
    <property type="component" value="Unassembled WGS sequence"/>
</dbReference>
<organism evidence="3 4">
    <name type="scientific">Enterobacter quasimori</name>
    <dbReference type="NCBI Taxonomy" id="2838947"/>
    <lineage>
        <taxon>Bacteria</taxon>
        <taxon>Pseudomonadati</taxon>
        <taxon>Pseudomonadota</taxon>
        <taxon>Gammaproteobacteria</taxon>
        <taxon>Enterobacterales</taxon>
        <taxon>Enterobacteriaceae</taxon>
        <taxon>Enterobacter</taxon>
    </lineage>
</organism>
<evidence type="ECO:0000259" key="2">
    <source>
        <dbReference type="Pfam" id="PF10671"/>
    </source>
</evidence>